<gene>
    <name evidence="2" type="ORF">H9I45_12565</name>
</gene>
<name>A0A7L8ADU6_9FLAO</name>
<reference evidence="2 3" key="1">
    <citation type="journal article" date="2016" name="Int. J. Syst. Evol. Microbiol.">
        <title>Polaribacter haliotis sp. nov., isolated from the gut of abalone Haliotis discus hannai.</title>
        <authorList>
            <person name="Kim Y.O."/>
            <person name="Park I.S."/>
            <person name="Park S."/>
            <person name="Nam B.H."/>
            <person name="Park J.M."/>
            <person name="Kim D.G."/>
            <person name="Yoon J.H."/>
        </authorList>
    </citation>
    <scope>NUCLEOTIDE SEQUENCE [LARGE SCALE GENOMIC DNA]</scope>
    <source>
        <strain evidence="2 3">KCTC 52418</strain>
    </source>
</reference>
<accession>A0A7L8ADU6</accession>
<keyword evidence="1" id="KW-0732">Signal</keyword>
<dbReference type="RefSeq" id="WP_140422751.1">
    <property type="nucleotide sequence ID" value="NZ_CP061813.1"/>
</dbReference>
<dbReference type="KEGG" id="phal:H9I45_12565"/>
<keyword evidence="3" id="KW-1185">Reference proteome</keyword>
<dbReference type="AlphaFoldDB" id="A0A7L8ADU6"/>
<evidence type="ECO:0000313" key="3">
    <source>
        <dbReference type="Proteomes" id="UP000516764"/>
    </source>
</evidence>
<dbReference type="OrthoDB" id="1197548at2"/>
<feature type="signal peptide" evidence="1">
    <location>
        <begin position="1"/>
        <end position="19"/>
    </location>
</feature>
<sequence length="426" mass="48886">MKKILIAFCCVMTFSMSYSQSNLDIANVYIKRANSVIEESIDYKEALALFEKAMKYMDTITSPDIASLGSRIYFELEDYREAQKYSKQFFLISKNKRSESYIQQLDLFVTINEELELQIAEENRIAEEKLQRQKELQRIDSLKTVWKTTSAKLAIKVDSIYSFNKNNYALYTKDNKFGIINDVGNIVVEASEFLYGVNFEGYIVLQNKKEDPNKIYYFNTFKGTGNMLPSPSDFNSISTHFGKVMLPRSNGRLVTYPNNSYQPMVYDLNVNKFVKVSNQEDLFKTLKKGDIIRKYNKEGEIKLDKDWYIFGGHLGGGVHPLYVENDYNINGYLFSVDGSVTSANSQYKYLGAFYNSKLEAINGSTRVWLNQNGTKVAALKDATANYEGNSKVVKLEDGAYQIFKDGKIVKGTESLEKMVDYLRKFN</sequence>
<evidence type="ECO:0000313" key="2">
    <source>
        <dbReference type="EMBL" id="QOD60168.1"/>
    </source>
</evidence>
<feature type="chain" id="PRO_5032964208" evidence="1">
    <location>
        <begin position="20"/>
        <end position="426"/>
    </location>
</feature>
<protein>
    <submittedName>
        <fullName evidence="2">Tetratricopeptide repeat protein</fullName>
    </submittedName>
</protein>
<organism evidence="2 3">
    <name type="scientific">Polaribacter haliotis</name>
    <dbReference type="NCBI Taxonomy" id="1888915"/>
    <lineage>
        <taxon>Bacteria</taxon>
        <taxon>Pseudomonadati</taxon>
        <taxon>Bacteroidota</taxon>
        <taxon>Flavobacteriia</taxon>
        <taxon>Flavobacteriales</taxon>
        <taxon>Flavobacteriaceae</taxon>
    </lineage>
</organism>
<evidence type="ECO:0000256" key="1">
    <source>
        <dbReference type="SAM" id="SignalP"/>
    </source>
</evidence>
<dbReference type="EMBL" id="CP061813">
    <property type="protein sequence ID" value="QOD60168.1"/>
    <property type="molecule type" value="Genomic_DNA"/>
</dbReference>
<dbReference type="Proteomes" id="UP000516764">
    <property type="component" value="Chromosome"/>
</dbReference>
<proteinExistence type="predicted"/>